<dbReference type="InterPro" id="IPR000225">
    <property type="entry name" value="Armadillo"/>
</dbReference>
<dbReference type="InterPro" id="IPR016024">
    <property type="entry name" value="ARM-type_fold"/>
</dbReference>
<dbReference type="SUPFAM" id="SSF48371">
    <property type="entry name" value="ARM repeat"/>
    <property type="match status" value="1"/>
</dbReference>
<keyword evidence="8" id="KW-1185">Reference proteome</keyword>
<evidence type="ECO:0000313" key="7">
    <source>
        <dbReference type="EMBL" id="OXV10292.1"/>
    </source>
</evidence>
<evidence type="ECO:0000256" key="2">
    <source>
        <dbReference type="ARBA" id="ARBA00004240"/>
    </source>
</evidence>
<organism evidence="7 8">
    <name type="scientific">Elaphomyces granulatus</name>
    <dbReference type="NCBI Taxonomy" id="519963"/>
    <lineage>
        <taxon>Eukaryota</taxon>
        <taxon>Fungi</taxon>
        <taxon>Dikarya</taxon>
        <taxon>Ascomycota</taxon>
        <taxon>Pezizomycotina</taxon>
        <taxon>Eurotiomycetes</taxon>
        <taxon>Eurotiomycetidae</taxon>
        <taxon>Eurotiales</taxon>
        <taxon>Elaphomycetaceae</taxon>
        <taxon>Elaphomyces</taxon>
    </lineage>
</organism>
<comment type="caution">
    <text evidence="7">The sequence shown here is derived from an EMBL/GenBank/DDBJ whole genome shotgun (WGS) entry which is preliminary data.</text>
</comment>
<dbReference type="Gene3D" id="1.25.10.10">
    <property type="entry name" value="Leucine-rich Repeat Variant"/>
    <property type="match status" value="2"/>
</dbReference>
<evidence type="ECO:0000256" key="4">
    <source>
        <dbReference type="ARBA" id="ARBA00022490"/>
    </source>
</evidence>
<evidence type="ECO:0000256" key="5">
    <source>
        <dbReference type="ARBA" id="ARBA00022824"/>
    </source>
</evidence>
<dbReference type="OrthoDB" id="26149at2759"/>
<proteinExistence type="predicted"/>
<dbReference type="GO" id="GO:0005739">
    <property type="term" value="C:mitochondrion"/>
    <property type="evidence" value="ECO:0007669"/>
    <property type="project" value="UniProtKB-SubCell"/>
</dbReference>
<dbReference type="InterPro" id="IPR040144">
    <property type="entry name" value="RAP1GDS1"/>
</dbReference>
<keyword evidence="5" id="KW-0256">Endoplasmic reticulum</keyword>
<dbReference type="Proteomes" id="UP000243515">
    <property type="component" value="Unassembled WGS sequence"/>
</dbReference>
<dbReference type="EMBL" id="NPHW01003011">
    <property type="protein sequence ID" value="OXV10292.1"/>
    <property type="molecule type" value="Genomic_DNA"/>
</dbReference>
<accession>A0A232M1R7</accession>
<sequence>MCAAIIKRALQAPDTAAIDQTLEYPSVAQMISELAISTPSARGSDDIKLRPEEEEEILGDVQTTFQEANDDKNLETFGGISVALDKLWGGKSKYLVEVAEMLANKSRDTSWRVPYGQAGILDFFLRIISSPQNTDKNVLLHSLRVIGNCCADTDENRRIVVDKNYTIAIIRLLDNPALFHVTIPVIYNICTDFEPSQSAVAGNKVVYILLKLIAEDLPKGNVPLDLSYELIELLSEQAQGIEQSPDGTIGLIIDLALNERTTFTQFAYLVNSLGSYLQNERFQNVCIRNKMVEKVLSIFTKSCAMDINGSSSENVRILARSCMQVQQALSDMSALPLFADTYPLDSGLSKTLKLWLEAPEDRLQACSCVILGNLARSDEICKIMVRDLEIHKPLISILQSNARGSVLHAALGFLKNLAIAVENRSYLGDAEIVPALSRLWAFDTVPQVQFAATTLARLITVSSISNVSRLLDFLPPDQNSPGKKKTYLSLLLSLFNKTDSNPTKTEIGRAVASICRTINPSARGESAEAENLTERVFSLHEGIANPIMVMISQTEWSVVRSEGWFALALMASHPQGALAVADCLNNADMYQLLESTIKARIPESASDGARLQQSKDRDNTIILVKELLGHNPATLLEAKKSSLQDLIMKNVRGSAD</sequence>
<evidence type="ECO:0000256" key="3">
    <source>
        <dbReference type="ARBA" id="ARBA00004514"/>
    </source>
</evidence>
<dbReference type="GO" id="GO:0005829">
    <property type="term" value="C:cytosol"/>
    <property type="evidence" value="ECO:0007669"/>
    <property type="project" value="UniProtKB-SubCell"/>
</dbReference>
<dbReference type="AlphaFoldDB" id="A0A232M1R7"/>
<evidence type="ECO:0000256" key="6">
    <source>
        <dbReference type="ARBA" id="ARBA00023128"/>
    </source>
</evidence>
<dbReference type="InterPro" id="IPR011989">
    <property type="entry name" value="ARM-like"/>
</dbReference>
<name>A0A232M1R7_9EURO</name>
<keyword evidence="6" id="KW-0496">Mitochondrion</keyword>
<dbReference type="SMART" id="SM00185">
    <property type="entry name" value="ARM"/>
    <property type="match status" value="4"/>
</dbReference>
<comment type="subcellular location">
    <subcellularLocation>
        <location evidence="3">Cytoplasm</location>
        <location evidence="3">Cytosol</location>
    </subcellularLocation>
    <subcellularLocation>
        <location evidence="2">Endoplasmic reticulum</location>
    </subcellularLocation>
    <subcellularLocation>
        <location evidence="1">Mitochondrion</location>
    </subcellularLocation>
</comment>
<dbReference type="GO" id="GO:0005085">
    <property type="term" value="F:guanyl-nucleotide exchange factor activity"/>
    <property type="evidence" value="ECO:0007669"/>
    <property type="project" value="InterPro"/>
</dbReference>
<evidence type="ECO:0000256" key="1">
    <source>
        <dbReference type="ARBA" id="ARBA00004173"/>
    </source>
</evidence>
<gene>
    <name evidence="7" type="ORF">Egran_01945</name>
</gene>
<dbReference type="PANTHER" id="PTHR10957">
    <property type="entry name" value="RAP1 GTPASE-GDP DISSOCIATION STIMULATOR 1"/>
    <property type="match status" value="1"/>
</dbReference>
<reference evidence="7 8" key="1">
    <citation type="journal article" date="2015" name="Environ. Microbiol.">
        <title>Metagenome sequence of Elaphomyces granulatus from sporocarp tissue reveals Ascomycota ectomycorrhizal fingerprints of genome expansion and a Proteobacteria-rich microbiome.</title>
        <authorList>
            <person name="Quandt C.A."/>
            <person name="Kohler A."/>
            <person name="Hesse C.N."/>
            <person name="Sharpton T.J."/>
            <person name="Martin F."/>
            <person name="Spatafora J.W."/>
        </authorList>
    </citation>
    <scope>NUCLEOTIDE SEQUENCE [LARGE SCALE GENOMIC DNA]</scope>
    <source>
        <strain evidence="7 8">OSC145934</strain>
    </source>
</reference>
<protein>
    <submittedName>
        <fullName evidence="7">Uncharacterized protein</fullName>
    </submittedName>
</protein>
<dbReference type="GO" id="GO:0005783">
    <property type="term" value="C:endoplasmic reticulum"/>
    <property type="evidence" value="ECO:0007669"/>
    <property type="project" value="UniProtKB-SubCell"/>
</dbReference>
<evidence type="ECO:0000313" key="8">
    <source>
        <dbReference type="Proteomes" id="UP000243515"/>
    </source>
</evidence>
<keyword evidence="4" id="KW-0963">Cytoplasm</keyword>